<name>A0A834AEI8_9CHIR</name>
<dbReference type="Proteomes" id="UP000664940">
    <property type="component" value="Unassembled WGS sequence"/>
</dbReference>
<comment type="caution">
    <text evidence="1">The sequence shown here is derived from an EMBL/GenBank/DDBJ whole genome shotgun (WGS) entry which is preliminary data.</text>
</comment>
<proteinExistence type="predicted"/>
<gene>
    <name evidence="1" type="ORF">HJG60_010787</name>
</gene>
<accession>A0A834AEI8</accession>
<evidence type="ECO:0000313" key="1">
    <source>
        <dbReference type="EMBL" id="KAF6109514.1"/>
    </source>
</evidence>
<dbReference type="AlphaFoldDB" id="A0A834AEI8"/>
<evidence type="ECO:0000313" key="2">
    <source>
        <dbReference type="Proteomes" id="UP000664940"/>
    </source>
</evidence>
<organism evidence="1 2">
    <name type="scientific">Phyllostomus discolor</name>
    <name type="common">pale spear-nosed bat</name>
    <dbReference type="NCBI Taxonomy" id="89673"/>
    <lineage>
        <taxon>Eukaryota</taxon>
        <taxon>Metazoa</taxon>
        <taxon>Chordata</taxon>
        <taxon>Craniata</taxon>
        <taxon>Vertebrata</taxon>
        <taxon>Euteleostomi</taxon>
        <taxon>Mammalia</taxon>
        <taxon>Eutheria</taxon>
        <taxon>Laurasiatheria</taxon>
        <taxon>Chiroptera</taxon>
        <taxon>Yangochiroptera</taxon>
        <taxon>Phyllostomidae</taxon>
        <taxon>Phyllostominae</taxon>
        <taxon>Phyllostomus</taxon>
    </lineage>
</organism>
<protein>
    <submittedName>
        <fullName evidence="1">Uncharacterized protein</fullName>
    </submittedName>
</protein>
<sequence>MRAFQHLSSHLFWPCPWCFINSCAIEEPLKTLCPVDSLQSKKTLCFPFIHGRWHLGPAAEWSCQHEPGGKAGRALCLWETEHASYISFFSLITLIRLNGYLHLCLSACSYCIDFTVFNLFPGYIKAPPGPPSDKRSLKGRV</sequence>
<reference evidence="1 2" key="1">
    <citation type="journal article" date="2020" name="Nature">
        <title>Six reference-quality genomes reveal evolution of bat adaptations.</title>
        <authorList>
            <person name="Jebb D."/>
            <person name="Huang Z."/>
            <person name="Pippel M."/>
            <person name="Hughes G.M."/>
            <person name="Lavrichenko K."/>
            <person name="Devanna P."/>
            <person name="Winkler S."/>
            <person name="Jermiin L.S."/>
            <person name="Skirmuntt E.C."/>
            <person name="Katzourakis A."/>
            <person name="Burkitt-Gray L."/>
            <person name="Ray D.A."/>
            <person name="Sullivan K.A.M."/>
            <person name="Roscito J.G."/>
            <person name="Kirilenko B.M."/>
            <person name="Davalos L.M."/>
            <person name="Corthals A.P."/>
            <person name="Power M.L."/>
            <person name="Jones G."/>
            <person name="Ransome R.D."/>
            <person name="Dechmann D.K.N."/>
            <person name="Locatelli A.G."/>
            <person name="Puechmaille S.J."/>
            <person name="Fedrigo O."/>
            <person name="Jarvis E.D."/>
            <person name="Hiller M."/>
            <person name="Vernes S.C."/>
            <person name="Myers E.W."/>
            <person name="Teeling E.C."/>
        </authorList>
    </citation>
    <scope>NUCLEOTIDE SEQUENCE [LARGE SCALE GENOMIC DNA]</scope>
    <source>
        <strain evidence="1">Bat1K_MPI-CBG_1</strain>
    </source>
</reference>
<dbReference type="EMBL" id="JABVXQ010000005">
    <property type="protein sequence ID" value="KAF6109514.1"/>
    <property type="molecule type" value="Genomic_DNA"/>
</dbReference>